<dbReference type="InterPro" id="IPR046341">
    <property type="entry name" value="SET_dom_sf"/>
</dbReference>
<dbReference type="Pfam" id="PF01753">
    <property type="entry name" value="zf-MYND"/>
    <property type="match status" value="1"/>
</dbReference>
<evidence type="ECO:0000259" key="6">
    <source>
        <dbReference type="PROSITE" id="PS50865"/>
    </source>
</evidence>
<protein>
    <recommendedName>
        <fullName evidence="9">Suppressor of anucleate metulae protein B</fullName>
    </recommendedName>
</protein>
<dbReference type="InterPro" id="IPR050869">
    <property type="entry name" value="H3K4_H4K5_MeTrfase"/>
</dbReference>
<evidence type="ECO:0008006" key="9">
    <source>
        <dbReference type="Google" id="ProtNLM"/>
    </source>
</evidence>
<keyword evidence="8" id="KW-1185">Reference proteome</keyword>
<name>A0AAD4KUH8_9EURO</name>
<feature type="domain" description="MYND-type" evidence="6">
    <location>
        <begin position="57"/>
        <end position="105"/>
    </location>
</feature>
<dbReference type="InterPro" id="IPR002893">
    <property type="entry name" value="Znf_MYND"/>
</dbReference>
<evidence type="ECO:0000313" key="7">
    <source>
        <dbReference type="EMBL" id="KAH8701127.1"/>
    </source>
</evidence>
<dbReference type="GO" id="GO:0008270">
    <property type="term" value="F:zinc ion binding"/>
    <property type="evidence" value="ECO:0007669"/>
    <property type="project" value="UniProtKB-KW"/>
</dbReference>
<comment type="caution">
    <text evidence="7">The sequence shown here is derived from an EMBL/GenBank/DDBJ whole genome shotgun (WGS) entry which is preliminary data.</text>
</comment>
<dbReference type="Proteomes" id="UP001201262">
    <property type="component" value="Unassembled WGS sequence"/>
</dbReference>
<dbReference type="CDD" id="cd20071">
    <property type="entry name" value="SET_SMYD"/>
    <property type="match status" value="1"/>
</dbReference>
<dbReference type="Gene3D" id="2.170.270.10">
    <property type="entry name" value="SET domain"/>
    <property type="match status" value="1"/>
</dbReference>
<evidence type="ECO:0000256" key="3">
    <source>
        <dbReference type="ARBA" id="ARBA00022833"/>
    </source>
</evidence>
<dbReference type="EMBL" id="JAJTJA010000004">
    <property type="protein sequence ID" value="KAH8701127.1"/>
    <property type="molecule type" value="Genomic_DNA"/>
</dbReference>
<feature type="domain" description="SET" evidence="5">
    <location>
        <begin position="6"/>
        <end position="255"/>
    </location>
</feature>
<sequence length="501" mass="57123">MSSNTAELHIKTVTRPTGDSMGNGLFATADIENGGEVLRTDKPFVIVLDTPRLHDTCAGCYGTRQLLNPETASADLKACTRCKVVRYCNKSCQLKDWRFAHSLECPIFSKLYPNIMPNHARAVLRVILRHRSKKYSDDEFQRFLALGSHRQDMLTGSHKDRWENNILLSAKAVKEFSGVELSEEQIALYIARLDINAFNLATPFYDRIGLFLHPYAALINHSCDYNAVVSYEADKIFIKASRPIKKDEQIYVSYIDTTYSVNTRRKELAERYFFNCNCPKCTEEEKTPVGERASIEHAENKTKELIESASKLEDYDEAVKKYEQGIRTLLSTFACPITKQPYVSLRDELILVLLSARRFEEALVHTMIRYLRVDPFVYPNENSPVRRLHAWTLAKLGVYVSEESGPGRPDGPFRKFGINTALITWAALVWLVRGEREACTSPGFQTVVKEQYQQVSRLFISAGFKADQMASLFDEEWKKVDALAEHVLKQEREKGNAAITM</sequence>
<accession>A0AAD4KUH8</accession>
<dbReference type="GO" id="GO:0005634">
    <property type="term" value="C:nucleus"/>
    <property type="evidence" value="ECO:0007669"/>
    <property type="project" value="TreeGrafter"/>
</dbReference>
<dbReference type="InterPro" id="IPR001214">
    <property type="entry name" value="SET_dom"/>
</dbReference>
<dbReference type="SUPFAM" id="SSF82199">
    <property type="entry name" value="SET domain"/>
    <property type="match status" value="1"/>
</dbReference>
<dbReference type="PROSITE" id="PS50865">
    <property type="entry name" value="ZF_MYND_2"/>
    <property type="match status" value="1"/>
</dbReference>
<evidence type="ECO:0000259" key="5">
    <source>
        <dbReference type="PROSITE" id="PS50280"/>
    </source>
</evidence>
<evidence type="ECO:0000256" key="1">
    <source>
        <dbReference type="ARBA" id="ARBA00022723"/>
    </source>
</evidence>
<keyword evidence="3" id="KW-0862">Zinc</keyword>
<gene>
    <name evidence="7" type="ORF">BGW36DRAFT_425922</name>
</gene>
<dbReference type="AlphaFoldDB" id="A0AAD4KUH8"/>
<evidence type="ECO:0000256" key="2">
    <source>
        <dbReference type="ARBA" id="ARBA00022771"/>
    </source>
</evidence>
<dbReference type="Pfam" id="PF00856">
    <property type="entry name" value="SET"/>
    <property type="match status" value="1"/>
</dbReference>
<dbReference type="Gene3D" id="1.10.220.160">
    <property type="match status" value="1"/>
</dbReference>
<dbReference type="PROSITE" id="PS50280">
    <property type="entry name" value="SET"/>
    <property type="match status" value="1"/>
</dbReference>
<dbReference type="RefSeq" id="XP_046074833.1">
    <property type="nucleotide sequence ID" value="XM_046220188.1"/>
</dbReference>
<organism evidence="7 8">
    <name type="scientific">Talaromyces proteolyticus</name>
    <dbReference type="NCBI Taxonomy" id="1131652"/>
    <lineage>
        <taxon>Eukaryota</taxon>
        <taxon>Fungi</taxon>
        <taxon>Dikarya</taxon>
        <taxon>Ascomycota</taxon>
        <taxon>Pezizomycotina</taxon>
        <taxon>Eurotiomycetes</taxon>
        <taxon>Eurotiomycetidae</taxon>
        <taxon>Eurotiales</taxon>
        <taxon>Trichocomaceae</taxon>
        <taxon>Talaromyces</taxon>
        <taxon>Talaromyces sect. Bacilispori</taxon>
    </lineage>
</organism>
<dbReference type="PANTHER" id="PTHR12197:SF251">
    <property type="entry name" value="EG:BACR7C10.4 PROTEIN"/>
    <property type="match status" value="1"/>
</dbReference>
<dbReference type="PANTHER" id="PTHR12197">
    <property type="entry name" value="HISTONE-LYSINE N-METHYLTRANSFERASE SMYD"/>
    <property type="match status" value="1"/>
</dbReference>
<reference evidence="7" key="1">
    <citation type="submission" date="2021-12" db="EMBL/GenBank/DDBJ databases">
        <title>Convergent genome expansion in fungi linked to evolution of root-endophyte symbiosis.</title>
        <authorList>
            <consortium name="DOE Joint Genome Institute"/>
            <person name="Ke Y.-H."/>
            <person name="Bonito G."/>
            <person name="Liao H.-L."/>
            <person name="Looney B."/>
            <person name="Rojas-Flechas A."/>
            <person name="Nash J."/>
            <person name="Hameed K."/>
            <person name="Schadt C."/>
            <person name="Martin F."/>
            <person name="Crous P.W."/>
            <person name="Miettinen O."/>
            <person name="Magnuson J.K."/>
            <person name="Labbe J."/>
            <person name="Jacobson D."/>
            <person name="Doktycz M.J."/>
            <person name="Veneault-Fourrey C."/>
            <person name="Kuo A."/>
            <person name="Mondo S."/>
            <person name="Calhoun S."/>
            <person name="Riley R."/>
            <person name="Ohm R."/>
            <person name="LaButti K."/>
            <person name="Andreopoulos B."/>
            <person name="Pangilinan J."/>
            <person name="Nolan M."/>
            <person name="Tritt A."/>
            <person name="Clum A."/>
            <person name="Lipzen A."/>
            <person name="Daum C."/>
            <person name="Barry K."/>
            <person name="Grigoriev I.V."/>
            <person name="Vilgalys R."/>
        </authorList>
    </citation>
    <scope>NUCLEOTIDE SEQUENCE</scope>
    <source>
        <strain evidence="7">PMI_201</strain>
    </source>
</reference>
<dbReference type="SMART" id="SM00317">
    <property type="entry name" value="SET"/>
    <property type="match status" value="1"/>
</dbReference>
<dbReference type="Gene3D" id="6.10.140.2220">
    <property type="match status" value="1"/>
</dbReference>
<dbReference type="GeneID" id="70250475"/>
<proteinExistence type="predicted"/>
<keyword evidence="1" id="KW-0479">Metal-binding</keyword>
<keyword evidence="2 4" id="KW-0863">Zinc-finger</keyword>
<evidence type="ECO:0000256" key="4">
    <source>
        <dbReference type="PROSITE-ProRule" id="PRU00134"/>
    </source>
</evidence>
<evidence type="ECO:0000313" key="8">
    <source>
        <dbReference type="Proteomes" id="UP001201262"/>
    </source>
</evidence>